<feature type="transmembrane region" description="Helical" evidence="9">
    <location>
        <begin position="562"/>
        <end position="581"/>
    </location>
</feature>
<feature type="transmembrane region" description="Helical" evidence="9">
    <location>
        <begin position="95"/>
        <end position="115"/>
    </location>
</feature>
<feature type="transmembrane region" description="Helical" evidence="9">
    <location>
        <begin position="466"/>
        <end position="492"/>
    </location>
</feature>
<dbReference type="InterPro" id="IPR003864">
    <property type="entry name" value="CSC1/OSCA1-like_7TM"/>
</dbReference>
<feature type="domain" description="CSC1/OSCA1-like 7TM region" evidence="10">
    <location>
        <begin position="371"/>
        <end position="644"/>
    </location>
</feature>
<dbReference type="GO" id="GO:0005886">
    <property type="term" value="C:plasma membrane"/>
    <property type="evidence" value="ECO:0007669"/>
    <property type="project" value="TreeGrafter"/>
</dbReference>
<dbReference type="InterPro" id="IPR045122">
    <property type="entry name" value="Csc1-like"/>
</dbReference>
<feature type="transmembrane region" description="Helical" evidence="9">
    <location>
        <begin position="625"/>
        <end position="647"/>
    </location>
</feature>
<keyword evidence="3" id="KW-0813">Transport</keyword>
<evidence type="ECO:0000256" key="3">
    <source>
        <dbReference type="ARBA" id="ARBA00022448"/>
    </source>
</evidence>
<keyword evidence="6 9" id="KW-0472">Membrane</keyword>
<dbReference type="GO" id="GO:0005227">
    <property type="term" value="F:calcium-activated cation channel activity"/>
    <property type="evidence" value="ECO:0007669"/>
    <property type="project" value="InterPro"/>
</dbReference>
<protein>
    <recommendedName>
        <fullName evidence="16">Rsn1p</fullName>
    </recommendedName>
</protein>
<feature type="compositionally biased region" description="Basic and acidic residues" evidence="8">
    <location>
        <begin position="715"/>
        <end position="736"/>
    </location>
</feature>
<evidence type="ECO:0000259" key="12">
    <source>
        <dbReference type="Pfam" id="PF13967"/>
    </source>
</evidence>
<dbReference type="Pfam" id="PF13967">
    <property type="entry name" value="RSN1_TM"/>
    <property type="match status" value="1"/>
</dbReference>
<dbReference type="InterPro" id="IPR027815">
    <property type="entry name" value="CSC1/OSCA1-like_cyt"/>
</dbReference>
<evidence type="ECO:0000313" key="14">
    <source>
        <dbReference type="EMBL" id="KAG7661895.1"/>
    </source>
</evidence>
<feature type="region of interest" description="Disordered" evidence="8">
    <location>
        <begin position="715"/>
        <end position="741"/>
    </location>
</feature>
<organism evidence="14 15">
    <name type="scientific">[Candida] subhashii</name>
    <dbReference type="NCBI Taxonomy" id="561895"/>
    <lineage>
        <taxon>Eukaryota</taxon>
        <taxon>Fungi</taxon>
        <taxon>Dikarya</taxon>
        <taxon>Ascomycota</taxon>
        <taxon>Saccharomycotina</taxon>
        <taxon>Pichiomycetes</taxon>
        <taxon>Debaryomycetaceae</taxon>
        <taxon>Spathaspora</taxon>
    </lineage>
</organism>
<dbReference type="GeneID" id="73471390"/>
<dbReference type="PANTHER" id="PTHR13018:SF26">
    <property type="entry name" value="DOMAIN PROTEIN, PUTATIVE (AFU_ORTHOLOGUE AFUA_5G10920)-RELATED"/>
    <property type="match status" value="1"/>
</dbReference>
<feature type="transmembrane region" description="Helical" evidence="9">
    <location>
        <begin position="587"/>
        <end position="605"/>
    </location>
</feature>
<evidence type="ECO:0000313" key="15">
    <source>
        <dbReference type="Proteomes" id="UP000694255"/>
    </source>
</evidence>
<dbReference type="PANTHER" id="PTHR13018">
    <property type="entry name" value="PROBABLE MEMBRANE PROTEIN DUF221-RELATED"/>
    <property type="match status" value="1"/>
</dbReference>
<dbReference type="Pfam" id="PF12621">
    <property type="entry name" value="PHM7_ext"/>
    <property type="match status" value="1"/>
</dbReference>
<feature type="domain" description="CSC1/OSCA1-like N-terminal transmembrane" evidence="12">
    <location>
        <begin position="12"/>
        <end position="159"/>
    </location>
</feature>
<dbReference type="InterPro" id="IPR032880">
    <property type="entry name" value="CSC1/OSCA1-like_N"/>
</dbReference>
<comment type="similarity">
    <text evidence="2">Belongs to the CSC1 (TC 1.A.17) family.</text>
</comment>
<evidence type="ECO:0000256" key="8">
    <source>
        <dbReference type="SAM" id="MobiDB-lite"/>
    </source>
</evidence>
<name>A0A8J5UUU5_9ASCO</name>
<feature type="domain" description="10TM putative phosphate transporter extracellular tail" evidence="11">
    <location>
        <begin position="771"/>
        <end position="859"/>
    </location>
</feature>
<evidence type="ECO:0008006" key="16">
    <source>
        <dbReference type="Google" id="ProtNLM"/>
    </source>
</evidence>
<dbReference type="Pfam" id="PF14703">
    <property type="entry name" value="PHM7_cyt"/>
    <property type="match status" value="1"/>
</dbReference>
<keyword evidence="5 9" id="KW-1133">Transmembrane helix</keyword>
<comment type="subcellular location">
    <subcellularLocation>
        <location evidence="1">Membrane</location>
        <topology evidence="1">Multi-pass membrane protein</topology>
    </subcellularLocation>
</comment>
<comment type="caution">
    <text evidence="14">The sequence shown here is derived from an EMBL/GenBank/DDBJ whole genome shotgun (WGS) entry which is preliminary data.</text>
</comment>
<feature type="transmembrane region" description="Helical" evidence="9">
    <location>
        <begin position="512"/>
        <end position="541"/>
    </location>
</feature>
<keyword evidence="7" id="KW-0175">Coiled coil</keyword>
<dbReference type="RefSeq" id="XP_049262128.1">
    <property type="nucleotide sequence ID" value="XM_049408565.1"/>
</dbReference>
<feature type="transmembrane region" description="Helical" evidence="9">
    <location>
        <begin position="419"/>
        <end position="439"/>
    </location>
</feature>
<dbReference type="OrthoDB" id="1076608at2759"/>
<evidence type="ECO:0000256" key="1">
    <source>
        <dbReference type="ARBA" id="ARBA00004141"/>
    </source>
</evidence>
<dbReference type="AlphaFoldDB" id="A0A8J5UUU5"/>
<sequence>MVAPSNVSTSTVLSALIANSIVCGIFIACFLLLRFPFKRIYSPKSSYDLVPEEKKPEPLPKDPFSWIFILLRKPETFILQQAGLDGFFFLRYLKIFAFLFLFGLLTFIILLPVNATNGNGNQGFDQLSIANVKDPKRYYAHVLVGWFWYGSVIFVIYRELFFFNSMKNVVASSPRYAKKLSSRTVLFQSVPNALLDEKQFFKLFNGVKRVYVPRSTKELEKKIEKRAELANQLELAENKLLKMAVKRQLKAERKNEILEPRDEISAYVPEKKRPKGKMNGFFSRKVDIIRHCQEEIPKLDKEVRKLQKKFRRSTPYNSIFVEFDNQYYAQLAYQSTVHHNPMRMKPCFIGIEPSDIQWSNLRLFWWERIVRRFLAFAAIAAVVIFWAIPVAFVGVISNITYLTEKVSWLRWILNLPPSLLGIVTGILPTAMLAILMMILPMFIRGVAVVSGCPSVQSIEIFTQKSYFAFLMVNGFLVTALASSATATVTRVIEEPTSAMSILASKLPLSSNFYISYLTLQGLSVAGASLLQVVGLFLYYILGALFDNTVRKKWSRFSVLGSIKWGTVFPIFTQLACITLTYSVISPLIILFACAMFFLIYIAYCYNLTYVFVESPDVRGMHYPKALFQTFTGIYIGQICMLGIFIVGQGWGPIVLQAIGLLATVFCHLHLKEGFDHLLEEIPVDCMRALDGVSDTPSYSGYSEYEEKVLRPRRKVQEPRLQESVDEKKGGSVHSEDLESNEESYHVGTTHVPLLADRDFKKLESKNPIIRFLRPDIFLNFRHTKRVLPVSYNMEPEEEDNKHAYDPPAISAKCPSVWIPKDKMGLSDIEIERLKGIVDISNENTAFDETGNFTFLDKPPN</sequence>
<evidence type="ECO:0000256" key="6">
    <source>
        <dbReference type="ARBA" id="ARBA00023136"/>
    </source>
</evidence>
<reference evidence="14 15" key="1">
    <citation type="journal article" date="2021" name="DNA Res.">
        <title>Genome analysis of Candida subhashii reveals its hybrid nature and dual mitochondrial genome conformations.</title>
        <authorList>
            <person name="Mixao V."/>
            <person name="Hegedusova E."/>
            <person name="Saus E."/>
            <person name="Pryszcz L.P."/>
            <person name="Cillingova A."/>
            <person name="Nosek J."/>
            <person name="Gabaldon T."/>
        </authorList>
    </citation>
    <scope>NUCLEOTIDE SEQUENCE [LARGE SCALE GENOMIC DNA]</scope>
    <source>
        <strain evidence="14 15">CBS 10753</strain>
    </source>
</reference>
<dbReference type="Proteomes" id="UP000694255">
    <property type="component" value="Unassembled WGS sequence"/>
</dbReference>
<evidence type="ECO:0000259" key="11">
    <source>
        <dbReference type="Pfam" id="PF12621"/>
    </source>
</evidence>
<evidence type="ECO:0000256" key="9">
    <source>
        <dbReference type="SAM" id="Phobius"/>
    </source>
</evidence>
<keyword evidence="4 9" id="KW-0812">Transmembrane</keyword>
<evidence type="ECO:0000259" key="13">
    <source>
        <dbReference type="Pfam" id="PF14703"/>
    </source>
</evidence>
<feature type="coiled-coil region" evidence="7">
    <location>
        <begin position="216"/>
        <end position="246"/>
    </location>
</feature>
<dbReference type="EMBL" id="JAGSYN010000190">
    <property type="protein sequence ID" value="KAG7661895.1"/>
    <property type="molecule type" value="Genomic_DNA"/>
</dbReference>
<evidence type="ECO:0000256" key="2">
    <source>
        <dbReference type="ARBA" id="ARBA00007779"/>
    </source>
</evidence>
<feature type="transmembrane region" description="Helical" evidence="9">
    <location>
        <begin position="373"/>
        <end position="399"/>
    </location>
</feature>
<keyword evidence="15" id="KW-1185">Reference proteome</keyword>
<feature type="domain" description="CSC1/OSCA1-like cytosolic" evidence="13">
    <location>
        <begin position="182"/>
        <end position="360"/>
    </location>
</feature>
<evidence type="ECO:0000256" key="7">
    <source>
        <dbReference type="SAM" id="Coils"/>
    </source>
</evidence>
<gene>
    <name evidence="14" type="ORF">J8A68_004590</name>
</gene>
<proteinExistence type="inferred from homology"/>
<dbReference type="InterPro" id="IPR022257">
    <property type="entry name" value="PHM7_ext"/>
</dbReference>
<evidence type="ECO:0000256" key="4">
    <source>
        <dbReference type="ARBA" id="ARBA00022692"/>
    </source>
</evidence>
<accession>A0A8J5UUU5</accession>
<dbReference type="Pfam" id="PF02714">
    <property type="entry name" value="RSN1_7TM"/>
    <property type="match status" value="1"/>
</dbReference>
<feature type="transmembrane region" description="Helical" evidence="9">
    <location>
        <begin position="138"/>
        <end position="157"/>
    </location>
</feature>
<evidence type="ECO:0000256" key="5">
    <source>
        <dbReference type="ARBA" id="ARBA00022989"/>
    </source>
</evidence>
<evidence type="ECO:0000259" key="10">
    <source>
        <dbReference type="Pfam" id="PF02714"/>
    </source>
</evidence>
<feature type="transmembrane region" description="Helical" evidence="9">
    <location>
        <begin position="12"/>
        <end position="33"/>
    </location>
</feature>